<dbReference type="OrthoDB" id="5193794at2"/>
<proteinExistence type="predicted"/>
<dbReference type="EMBL" id="SMKV01000052">
    <property type="protein sequence ID" value="TDC87689.1"/>
    <property type="molecule type" value="Genomic_DNA"/>
</dbReference>
<accession>A0A4R4ULJ7</accession>
<reference evidence="2 3" key="1">
    <citation type="submission" date="2019-03" db="EMBL/GenBank/DDBJ databases">
        <title>Draft genome sequences of novel Actinobacteria.</title>
        <authorList>
            <person name="Sahin N."/>
            <person name="Ay H."/>
            <person name="Saygin H."/>
        </authorList>
    </citation>
    <scope>NUCLEOTIDE SEQUENCE [LARGE SCALE GENOMIC DNA]</scope>
    <source>
        <strain evidence="2 3">16K404</strain>
    </source>
</reference>
<evidence type="ECO:0000256" key="1">
    <source>
        <dbReference type="SAM" id="MobiDB-lite"/>
    </source>
</evidence>
<feature type="region of interest" description="Disordered" evidence="1">
    <location>
        <begin position="12"/>
        <end position="62"/>
    </location>
</feature>
<name>A0A4R4ULJ7_9PSEU</name>
<organism evidence="2 3">
    <name type="scientific">Saccharopolyspora aridisoli</name>
    <dbReference type="NCBI Taxonomy" id="2530385"/>
    <lineage>
        <taxon>Bacteria</taxon>
        <taxon>Bacillati</taxon>
        <taxon>Actinomycetota</taxon>
        <taxon>Actinomycetes</taxon>
        <taxon>Pseudonocardiales</taxon>
        <taxon>Pseudonocardiaceae</taxon>
        <taxon>Saccharopolyspora</taxon>
    </lineage>
</organism>
<dbReference type="Proteomes" id="UP000294744">
    <property type="component" value="Unassembled WGS sequence"/>
</dbReference>
<evidence type="ECO:0000313" key="3">
    <source>
        <dbReference type="Proteomes" id="UP000294744"/>
    </source>
</evidence>
<gene>
    <name evidence="2" type="ORF">E1161_25360</name>
</gene>
<comment type="caution">
    <text evidence="2">The sequence shown here is derived from an EMBL/GenBank/DDBJ whole genome shotgun (WGS) entry which is preliminary data.</text>
</comment>
<keyword evidence="3" id="KW-1185">Reference proteome</keyword>
<feature type="compositionally biased region" description="Basic residues" evidence="1">
    <location>
        <begin position="53"/>
        <end position="62"/>
    </location>
</feature>
<protein>
    <submittedName>
        <fullName evidence="2">Uncharacterized protein</fullName>
    </submittedName>
</protein>
<sequence>MDSTPIYTELRNTLADPEDRNWGPSAPPEFAAALTDGADSAPAKETRATGTRARPRRHRAAD</sequence>
<evidence type="ECO:0000313" key="2">
    <source>
        <dbReference type="EMBL" id="TDC87689.1"/>
    </source>
</evidence>
<dbReference type="AlphaFoldDB" id="A0A4R4ULJ7"/>